<organism evidence="3 4">
    <name type="scientific">Pedobacter hiemivivus</name>
    <dbReference type="NCBI Taxonomy" id="2530454"/>
    <lineage>
        <taxon>Bacteria</taxon>
        <taxon>Pseudomonadati</taxon>
        <taxon>Bacteroidota</taxon>
        <taxon>Sphingobacteriia</taxon>
        <taxon>Sphingobacteriales</taxon>
        <taxon>Sphingobacteriaceae</taxon>
        <taxon>Pedobacter</taxon>
    </lineage>
</organism>
<feature type="chain" id="PRO_5020871322" description="SusE outer membrane protein domain-containing protein" evidence="1">
    <location>
        <begin position="22"/>
        <end position="374"/>
    </location>
</feature>
<reference evidence="3 4" key="1">
    <citation type="submission" date="2019-02" db="EMBL/GenBank/DDBJ databases">
        <title>Pedobacter sp. RP-3-8 sp. nov., isolated from Arctic soil.</title>
        <authorList>
            <person name="Dahal R.H."/>
        </authorList>
    </citation>
    <scope>NUCLEOTIDE SEQUENCE [LARGE SCALE GENOMIC DNA]</scope>
    <source>
        <strain evidence="3 4">RP-3-8</strain>
    </source>
</reference>
<protein>
    <recommendedName>
        <fullName evidence="2">SusE outer membrane protein domain-containing protein</fullName>
    </recommendedName>
</protein>
<dbReference type="OrthoDB" id="631295at2"/>
<proteinExistence type="predicted"/>
<dbReference type="Pfam" id="PF14292">
    <property type="entry name" value="SusE"/>
    <property type="match status" value="1"/>
</dbReference>
<dbReference type="AlphaFoldDB" id="A0A4R0N6Y9"/>
<evidence type="ECO:0000313" key="4">
    <source>
        <dbReference type="Proteomes" id="UP000291117"/>
    </source>
</evidence>
<sequence>MKNIIFFSGCLVLLSVFSACKKELVDVVNTTITAPALQAPSNNTLINLSPLSNAVVTFEWDAAKTGNYTMSFYEVEFDKENGDFSNPVYKAITNRLGVENKLLLTHRILNRVAHLAGIAELTKGKVKWRVKANTGVVSAVSQSGTLELNRPEGTTDIPTELYLTGTATEGGTDLSKAVKFKKISDGVFEIYAALNAGTYTLVNKVSGEPLSFVLRNGLISSGKLENSPVSTKIIYRINLDFNTASATLTEIVSVGLWFSGYNAIKANLQYDAGGIWKTTFNNAWKVESWGKDERYKFRVVEKDAAGTLTTKNWGSSKKDNNRPTATEAASYYFLTAVDNTQYDYSYKFAAESVNTEVQFKMYSSGDYTHTVIFK</sequence>
<gene>
    <name evidence="3" type="ORF">EZ444_14030</name>
</gene>
<accession>A0A4R0N6Y9</accession>
<evidence type="ECO:0000313" key="3">
    <source>
        <dbReference type="EMBL" id="TCC95735.1"/>
    </source>
</evidence>
<keyword evidence="4" id="KW-1185">Reference proteome</keyword>
<dbReference type="PROSITE" id="PS51257">
    <property type="entry name" value="PROKAR_LIPOPROTEIN"/>
    <property type="match status" value="1"/>
</dbReference>
<dbReference type="InterPro" id="IPR025970">
    <property type="entry name" value="SusE"/>
</dbReference>
<comment type="caution">
    <text evidence="3">The sequence shown here is derived from an EMBL/GenBank/DDBJ whole genome shotgun (WGS) entry which is preliminary data.</text>
</comment>
<name>A0A4R0N6Y9_9SPHI</name>
<evidence type="ECO:0000259" key="2">
    <source>
        <dbReference type="Pfam" id="PF14292"/>
    </source>
</evidence>
<keyword evidence="1" id="KW-0732">Signal</keyword>
<feature type="domain" description="SusE outer membrane protein" evidence="2">
    <location>
        <begin position="26"/>
        <end position="131"/>
    </location>
</feature>
<dbReference type="Proteomes" id="UP000291117">
    <property type="component" value="Unassembled WGS sequence"/>
</dbReference>
<evidence type="ECO:0000256" key="1">
    <source>
        <dbReference type="SAM" id="SignalP"/>
    </source>
</evidence>
<feature type="signal peptide" evidence="1">
    <location>
        <begin position="1"/>
        <end position="21"/>
    </location>
</feature>
<dbReference type="RefSeq" id="WP_131609809.1">
    <property type="nucleotide sequence ID" value="NZ_SJSM01000008.1"/>
</dbReference>
<dbReference type="EMBL" id="SJSM01000008">
    <property type="protein sequence ID" value="TCC95735.1"/>
    <property type="molecule type" value="Genomic_DNA"/>
</dbReference>